<dbReference type="EMBL" id="JACHNA010000001">
    <property type="protein sequence ID" value="MBB4736150.1"/>
    <property type="molecule type" value="Genomic_DNA"/>
</dbReference>
<dbReference type="Proteomes" id="UP000540191">
    <property type="component" value="Unassembled WGS sequence"/>
</dbReference>
<dbReference type="InterPro" id="IPR006750">
    <property type="entry name" value="YdcZ"/>
</dbReference>
<dbReference type="PANTHER" id="PTHR34821">
    <property type="entry name" value="INNER MEMBRANE PROTEIN YDCZ"/>
    <property type="match status" value="1"/>
</dbReference>
<name>A0A7W7GQ26_9MICC</name>
<keyword evidence="1" id="KW-0812">Transmembrane</keyword>
<feature type="transmembrane region" description="Helical" evidence="1">
    <location>
        <begin position="51"/>
        <end position="72"/>
    </location>
</feature>
<dbReference type="RefSeq" id="WP_184241795.1">
    <property type="nucleotide sequence ID" value="NZ_JACHNA010000001.1"/>
</dbReference>
<feature type="transmembrane region" description="Helical" evidence="1">
    <location>
        <begin position="217"/>
        <end position="237"/>
    </location>
</feature>
<feature type="transmembrane region" description="Helical" evidence="1">
    <location>
        <begin position="118"/>
        <end position="141"/>
    </location>
</feature>
<dbReference type="AlphaFoldDB" id="A0A7W7GQ26"/>
<organism evidence="2 3">
    <name type="scientific">Micrococcus cohnii</name>
    <dbReference type="NCBI Taxonomy" id="993416"/>
    <lineage>
        <taxon>Bacteria</taxon>
        <taxon>Bacillati</taxon>
        <taxon>Actinomycetota</taxon>
        <taxon>Actinomycetes</taxon>
        <taxon>Micrococcales</taxon>
        <taxon>Micrococcaceae</taxon>
        <taxon>Micrococcus</taxon>
    </lineage>
</organism>
<feature type="transmembrane region" description="Helical" evidence="1">
    <location>
        <begin position="302"/>
        <end position="321"/>
    </location>
</feature>
<feature type="transmembrane region" description="Helical" evidence="1">
    <location>
        <begin position="178"/>
        <end position="196"/>
    </location>
</feature>
<protein>
    <submittedName>
        <fullName evidence="2">Transporter family-2 protein</fullName>
    </submittedName>
</protein>
<reference evidence="2 3" key="1">
    <citation type="submission" date="2020-08" db="EMBL/GenBank/DDBJ databases">
        <title>Sequencing the genomes of 1000 actinobacteria strains.</title>
        <authorList>
            <person name="Klenk H.-P."/>
        </authorList>
    </citation>
    <scope>NUCLEOTIDE SEQUENCE [LARGE SCALE GENOMIC DNA]</scope>
    <source>
        <strain evidence="2 3">DSM 23974</strain>
    </source>
</reference>
<accession>A0A7W7GQ26</accession>
<dbReference type="GO" id="GO:0005886">
    <property type="term" value="C:plasma membrane"/>
    <property type="evidence" value="ECO:0007669"/>
    <property type="project" value="TreeGrafter"/>
</dbReference>
<feature type="transmembrane region" description="Helical" evidence="1">
    <location>
        <begin position="153"/>
        <end position="172"/>
    </location>
</feature>
<evidence type="ECO:0000256" key="1">
    <source>
        <dbReference type="SAM" id="Phobius"/>
    </source>
</evidence>
<proteinExistence type="predicted"/>
<feature type="transmembrane region" description="Helical" evidence="1">
    <location>
        <begin position="249"/>
        <end position="267"/>
    </location>
</feature>
<comment type="caution">
    <text evidence="2">The sequence shown here is derived from an EMBL/GenBank/DDBJ whole genome shotgun (WGS) entry which is preliminary data.</text>
</comment>
<gene>
    <name evidence="2" type="ORF">HDA30_001658</name>
</gene>
<feature type="transmembrane region" description="Helical" evidence="1">
    <location>
        <begin position="274"/>
        <end position="296"/>
    </location>
</feature>
<keyword evidence="1" id="KW-0472">Membrane</keyword>
<evidence type="ECO:0000313" key="3">
    <source>
        <dbReference type="Proteomes" id="UP000540191"/>
    </source>
</evidence>
<keyword evidence="3" id="KW-1185">Reference proteome</keyword>
<dbReference type="Pfam" id="PF04657">
    <property type="entry name" value="DMT_YdcZ"/>
    <property type="match status" value="2"/>
</dbReference>
<keyword evidence="1" id="KW-1133">Transmembrane helix</keyword>
<feature type="transmembrane region" description="Helical" evidence="1">
    <location>
        <begin position="93"/>
        <end position="112"/>
    </location>
</feature>
<evidence type="ECO:0000313" key="2">
    <source>
        <dbReference type="EMBL" id="MBB4736150.1"/>
    </source>
</evidence>
<dbReference type="PANTHER" id="PTHR34821:SF2">
    <property type="entry name" value="INNER MEMBRANE PROTEIN YDCZ"/>
    <property type="match status" value="1"/>
</dbReference>
<sequence length="337" mass="33679">MSAPNVPTPAAPPASPRASIVFFVLAVAAGCVLPVQGRVNAALAQAAGDPVLAALCSFTLGLVLMVVVSALTRSGRRGLAAVRPALAARTVRPWYFLAGAIGGVLVLAQALTIGTIGVAVFTVSVVTGQVVGGMLVDRLGLSPAGVRHLTPRRLIGAGLALVAVLVVVWPQLGGADVGPLWLLFAALPLLAGLATAEQQVLNARQATAYGSALPATLTNFAAGTVALGLVWVALSVLAGSGPPNLPSDWRLYISGPLGCLFIGFSAVAVPRIGVFATTLGLVSGNLVGSLVVDLVAPTAGSHVTAMTVVGTLGALAAVTLASMPSRRPAEAAPVSRR</sequence>